<feature type="region of interest" description="Disordered" evidence="1">
    <location>
        <begin position="141"/>
        <end position="160"/>
    </location>
</feature>
<evidence type="ECO:0000256" key="1">
    <source>
        <dbReference type="SAM" id="MobiDB-lite"/>
    </source>
</evidence>
<evidence type="ECO:0000313" key="2">
    <source>
        <dbReference type="EMBL" id="KAJ7306708.1"/>
    </source>
</evidence>
<organism evidence="2 3">
    <name type="scientific">Mycena albidolilacea</name>
    <dbReference type="NCBI Taxonomy" id="1033008"/>
    <lineage>
        <taxon>Eukaryota</taxon>
        <taxon>Fungi</taxon>
        <taxon>Dikarya</taxon>
        <taxon>Basidiomycota</taxon>
        <taxon>Agaricomycotina</taxon>
        <taxon>Agaricomycetes</taxon>
        <taxon>Agaricomycetidae</taxon>
        <taxon>Agaricales</taxon>
        <taxon>Marasmiineae</taxon>
        <taxon>Mycenaceae</taxon>
        <taxon>Mycena</taxon>
    </lineage>
</organism>
<accession>A0AAD6Z3R9</accession>
<proteinExistence type="predicted"/>
<dbReference type="Proteomes" id="UP001218218">
    <property type="component" value="Unassembled WGS sequence"/>
</dbReference>
<gene>
    <name evidence="2" type="ORF">DFH08DRAFT_824661</name>
</gene>
<protein>
    <submittedName>
        <fullName evidence="2">Uncharacterized protein</fullName>
    </submittedName>
</protein>
<reference evidence="2" key="1">
    <citation type="submission" date="2023-03" db="EMBL/GenBank/DDBJ databases">
        <title>Massive genome expansion in bonnet fungi (Mycena s.s.) driven by repeated elements and novel gene families across ecological guilds.</title>
        <authorList>
            <consortium name="Lawrence Berkeley National Laboratory"/>
            <person name="Harder C.B."/>
            <person name="Miyauchi S."/>
            <person name="Viragh M."/>
            <person name="Kuo A."/>
            <person name="Thoen E."/>
            <person name="Andreopoulos B."/>
            <person name="Lu D."/>
            <person name="Skrede I."/>
            <person name="Drula E."/>
            <person name="Henrissat B."/>
            <person name="Morin E."/>
            <person name="Kohler A."/>
            <person name="Barry K."/>
            <person name="LaButti K."/>
            <person name="Morin E."/>
            <person name="Salamov A."/>
            <person name="Lipzen A."/>
            <person name="Mereny Z."/>
            <person name="Hegedus B."/>
            <person name="Baldrian P."/>
            <person name="Stursova M."/>
            <person name="Weitz H."/>
            <person name="Taylor A."/>
            <person name="Grigoriev I.V."/>
            <person name="Nagy L.G."/>
            <person name="Martin F."/>
            <person name="Kauserud H."/>
        </authorList>
    </citation>
    <scope>NUCLEOTIDE SEQUENCE</scope>
    <source>
        <strain evidence="2">CBHHK002</strain>
    </source>
</reference>
<sequence>MPPRRGTSAAQPLSTQTDVAPRRTTRGKSGTSGNPPTGGTSEPTQHTASRFRAATSQQEPRGFAPTAVDSPQHLLVMSAQAAMASPGPRLHAPGAGSDGESEPGSNAETSDSETGPLPVRRMPAWRPRPLAQDDEEIVISLNSDDDTAEPVPSRRKHHSDKWHGFSVDGDSFAWAEATALEKSQSPDCLYFYGQHTESRAYKCRLCS</sequence>
<name>A0AAD6Z3R9_9AGAR</name>
<feature type="compositionally biased region" description="Low complexity" evidence="1">
    <location>
        <begin position="29"/>
        <end position="44"/>
    </location>
</feature>
<dbReference type="AlphaFoldDB" id="A0AAD6Z3R9"/>
<feature type="region of interest" description="Disordered" evidence="1">
    <location>
        <begin position="1"/>
        <end position="132"/>
    </location>
</feature>
<evidence type="ECO:0000313" key="3">
    <source>
        <dbReference type="Proteomes" id="UP001218218"/>
    </source>
</evidence>
<feature type="compositionally biased region" description="Polar residues" evidence="1">
    <location>
        <begin position="8"/>
        <end position="18"/>
    </location>
</feature>
<feature type="compositionally biased region" description="Polar residues" evidence="1">
    <location>
        <begin position="103"/>
        <end position="113"/>
    </location>
</feature>
<dbReference type="EMBL" id="JARIHO010000092">
    <property type="protein sequence ID" value="KAJ7306708.1"/>
    <property type="molecule type" value="Genomic_DNA"/>
</dbReference>
<comment type="caution">
    <text evidence="2">The sequence shown here is derived from an EMBL/GenBank/DDBJ whole genome shotgun (WGS) entry which is preliminary data.</text>
</comment>
<keyword evidence="3" id="KW-1185">Reference proteome</keyword>